<sequence>MVTTCLNGYVSPCFGIYFGFKQLSQYSCQFSPCVCRIFYRGSFGKRMSLRTSFPLYSTACKALADELEYEIKKIGPRRTVNSGTFRINPDGTRGKKKIPFAKSETFLTDILENICDRMNDYKLEDDPVTKKRIFKRYAPRKDEEIYPIYKQYFFYSDAYKPLKYACETIIEQYEDEIFSVITRESHSLADKLCIEKSGTVSDKKVEISKKKEKYSMSQFPPAC</sequence>
<evidence type="ECO:0000259" key="2">
    <source>
        <dbReference type="Pfam" id="PF11938"/>
    </source>
</evidence>
<dbReference type="AlphaFoldDB" id="A0A8C6VJ06"/>
<reference evidence="3" key="1">
    <citation type="submission" date="2025-08" db="UniProtKB">
        <authorList>
            <consortium name="Ensembl"/>
        </authorList>
    </citation>
    <scope>IDENTIFICATION</scope>
</reference>
<dbReference type="OrthoDB" id="192915at2759"/>
<dbReference type="GO" id="GO:0005783">
    <property type="term" value="C:endoplasmic reticulum"/>
    <property type="evidence" value="ECO:0007669"/>
    <property type="project" value="TreeGrafter"/>
</dbReference>
<evidence type="ECO:0000313" key="3">
    <source>
        <dbReference type="Ensembl" id="ENSNNAP00000004766.1"/>
    </source>
</evidence>
<keyword evidence="4" id="KW-1185">Reference proteome</keyword>
<evidence type="ECO:0000256" key="1">
    <source>
        <dbReference type="ARBA" id="ARBA00007285"/>
    </source>
</evidence>
<dbReference type="Proteomes" id="UP000694559">
    <property type="component" value="Unplaced"/>
</dbReference>
<dbReference type="Ensembl" id="ENSNNAT00000004984.1">
    <property type="protein sequence ID" value="ENSNNAP00000004766.1"/>
    <property type="gene ID" value="ENSNNAG00000003200.1"/>
</dbReference>
<organism evidence="3 4">
    <name type="scientific">Naja naja</name>
    <name type="common">Indian cobra</name>
    <dbReference type="NCBI Taxonomy" id="35670"/>
    <lineage>
        <taxon>Eukaryota</taxon>
        <taxon>Metazoa</taxon>
        <taxon>Chordata</taxon>
        <taxon>Craniata</taxon>
        <taxon>Vertebrata</taxon>
        <taxon>Euteleostomi</taxon>
        <taxon>Lepidosauria</taxon>
        <taxon>Squamata</taxon>
        <taxon>Bifurcata</taxon>
        <taxon>Unidentata</taxon>
        <taxon>Episquamata</taxon>
        <taxon>Toxicofera</taxon>
        <taxon>Serpentes</taxon>
        <taxon>Colubroidea</taxon>
        <taxon>Elapidae</taxon>
        <taxon>Elapinae</taxon>
        <taxon>Naja</taxon>
    </lineage>
</organism>
<evidence type="ECO:0000313" key="4">
    <source>
        <dbReference type="Proteomes" id="UP000694559"/>
    </source>
</evidence>
<reference evidence="3" key="2">
    <citation type="submission" date="2025-09" db="UniProtKB">
        <authorList>
            <consortium name="Ensembl"/>
        </authorList>
    </citation>
    <scope>IDENTIFICATION</scope>
</reference>
<proteinExistence type="inferred from homology"/>
<name>A0A8C6VJ06_NAJNA</name>
<dbReference type="InterPro" id="IPR042415">
    <property type="entry name" value="CNPY"/>
</dbReference>
<feature type="domain" description="DUF3456" evidence="2">
    <location>
        <begin position="58"/>
        <end position="198"/>
    </location>
</feature>
<protein>
    <submittedName>
        <fullName evidence="3">Canopy FGF signaling regulator 1</fullName>
    </submittedName>
</protein>
<dbReference type="InterPro" id="IPR021852">
    <property type="entry name" value="DUF3456"/>
</dbReference>
<comment type="similarity">
    <text evidence="1">Belongs to the canopy family.</text>
</comment>
<dbReference type="PANTHER" id="PTHR13341">
    <property type="entry name" value="MIR-INTERACTING SAPOSIN-LIKE PROTEIN"/>
    <property type="match status" value="1"/>
</dbReference>
<dbReference type="OMA" id="TVCERMN"/>
<dbReference type="GeneTree" id="ENSGT00940000161119"/>
<accession>A0A8C6VJ06</accession>
<dbReference type="PANTHER" id="PTHR13341:SF4">
    <property type="entry name" value="CANOPY FGF SIGNALING REGULATOR 1"/>
    <property type="match status" value="1"/>
</dbReference>
<dbReference type="Pfam" id="PF11938">
    <property type="entry name" value="DUF3456"/>
    <property type="match status" value="1"/>
</dbReference>